<dbReference type="EMBL" id="JBHTBJ010000004">
    <property type="protein sequence ID" value="MFC7273869.1"/>
    <property type="molecule type" value="Genomic_DNA"/>
</dbReference>
<sequence length="132" mass="14477">MEPREVFERAMRPEALTGEVTGDHLADDVVVEWPFAAPGRPRRIEGKSAFLAMAAAAREAMPFRIDRCSVGAVHETSDPEVIVVEYTLGGVRLATGERGATDLICVLRVRDGKVVHWREYQDTQAIAQAMGA</sequence>
<proteinExistence type="predicted"/>
<dbReference type="InterPro" id="IPR032710">
    <property type="entry name" value="NTF2-like_dom_sf"/>
</dbReference>
<reference evidence="3" key="1">
    <citation type="journal article" date="2019" name="Int. J. Syst. Evol. Microbiol.">
        <title>The Global Catalogue of Microorganisms (GCM) 10K type strain sequencing project: providing services to taxonomists for standard genome sequencing and annotation.</title>
        <authorList>
            <consortium name="The Broad Institute Genomics Platform"/>
            <consortium name="The Broad Institute Genome Sequencing Center for Infectious Disease"/>
            <person name="Wu L."/>
            <person name="Ma J."/>
        </authorList>
    </citation>
    <scope>NUCLEOTIDE SEQUENCE [LARGE SCALE GENOMIC DNA]</scope>
    <source>
        <strain evidence="3">XZYJT-10</strain>
    </source>
</reference>
<organism evidence="2 3">
    <name type="scientific">Paractinoplanes rhizophilus</name>
    <dbReference type="NCBI Taxonomy" id="1416877"/>
    <lineage>
        <taxon>Bacteria</taxon>
        <taxon>Bacillati</taxon>
        <taxon>Actinomycetota</taxon>
        <taxon>Actinomycetes</taxon>
        <taxon>Micromonosporales</taxon>
        <taxon>Micromonosporaceae</taxon>
        <taxon>Paractinoplanes</taxon>
    </lineage>
</organism>
<dbReference type="Pfam" id="PF12680">
    <property type="entry name" value="SnoaL_2"/>
    <property type="match status" value="1"/>
</dbReference>
<dbReference type="Proteomes" id="UP001596548">
    <property type="component" value="Unassembled WGS sequence"/>
</dbReference>
<gene>
    <name evidence="2" type="ORF">ACFQS1_07760</name>
</gene>
<keyword evidence="3" id="KW-1185">Reference proteome</keyword>
<dbReference type="Gene3D" id="3.10.450.50">
    <property type="match status" value="1"/>
</dbReference>
<dbReference type="InterPro" id="IPR037401">
    <property type="entry name" value="SnoaL-like"/>
</dbReference>
<dbReference type="SUPFAM" id="SSF54427">
    <property type="entry name" value="NTF2-like"/>
    <property type="match status" value="1"/>
</dbReference>
<protein>
    <submittedName>
        <fullName evidence="2">Nuclear transport factor 2 family protein</fullName>
    </submittedName>
</protein>
<comment type="caution">
    <text evidence="2">The sequence shown here is derived from an EMBL/GenBank/DDBJ whole genome shotgun (WGS) entry which is preliminary data.</text>
</comment>
<evidence type="ECO:0000313" key="3">
    <source>
        <dbReference type="Proteomes" id="UP001596548"/>
    </source>
</evidence>
<evidence type="ECO:0000259" key="1">
    <source>
        <dbReference type="Pfam" id="PF12680"/>
    </source>
</evidence>
<dbReference type="RefSeq" id="WP_378965502.1">
    <property type="nucleotide sequence ID" value="NZ_JBHTBJ010000004.1"/>
</dbReference>
<feature type="domain" description="SnoaL-like" evidence="1">
    <location>
        <begin position="22"/>
        <end position="117"/>
    </location>
</feature>
<accession>A0ABW2HPW0</accession>
<evidence type="ECO:0000313" key="2">
    <source>
        <dbReference type="EMBL" id="MFC7273869.1"/>
    </source>
</evidence>
<name>A0ABW2HPW0_9ACTN</name>